<gene>
    <name evidence="1" type="ORF">SAMN05216429_105225</name>
</gene>
<dbReference type="RefSeq" id="WP_091703763.1">
    <property type="nucleotide sequence ID" value="NZ_BMYN01000004.1"/>
</dbReference>
<dbReference type="Pfam" id="PF04077">
    <property type="entry name" value="DsrH"/>
    <property type="match status" value="1"/>
</dbReference>
<evidence type="ECO:0000313" key="1">
    <source>
        <dbReference type="EMBL" id="SFJ76001.1"/>
    </source>
</evidence>
<proteinExistence type="predicted"/>
<dbReference type="InterPro" id="IPR007215">
    <property type="entry name" value="Sulphur_relay_TusB/DsrH"/>
</dbReference>
<sequence>MTDTPNTHTLHLLNKAPEHSRFARCLQSLQPGDSLVLMENAVLALANSGLSLPEPCYALQADVRARGLSTLNGRHTLIDYQELVQLTADNPRIISW</sequence>
<protein>
    <submittedName>
        <fullName evidence="1">tRNA 2-thiouridine synthesizing protein B</fullName>
    </submittedName>
</protein>
<dbReference type="GO" id="GO:1990228">
    <property type="term" value="C:sulfurtransferase complex"/>
    <property type="evidence" value="ECO:0007669"/>
    <property type="project" value="TreeGrafter"/>
</dbReference>
<dbReference type="Proteomes" id="UP000199445">
    <property type="component" value="Unassembled WGS sequence"/>
</dbReference>
<dbReference type="Gene3D" id="3.40.1260.10">
    <property type="entry name" value="DsrEFH-like"/>
    <property type="match status" value="1"/>
</dbReference>
<dbReference type="GO" id="GO:0002143">
    <property type="term" value="P:tRNA wobble position uridine thiolation"/>
    <property type="evidence" value="ECO:0007669"/>
    <property type="project" value="InterPro"/>
</dbReference>
<dbReference type="OrthoDB" id="6183100at2"/>
<dbReference type="EMBL" id="FOSC01000005">
    <property type="protein sequence ID" value="SFJ76001.1"/>
    <property type="molecule type" value="Genomic_DNA"/>
</dbReference>
<dbReference type="InterPro" id="IPR027396">
    <property type="entry name" value="DsrEFH-like"/>
</dbReference>
<keyword evidence="2" id="KW-1185">Reference proteome</keyword>
<dbReference type="SUPFAM" id="SSF75169">
    <property type="entry name" value="DsrEFH-like"/>
    <property type="match status" value="1"/>
</dbReference>
<dbReference type="AlphaFoldDB" id="A0A1I3U2J9"/>
<name>A0A1I3U2J9_9GAMM</name>
<dbReference type="PANTHER" id="PTHR37526:SF1">
    <property type="entry name" value="PROTEIN TUSB"/>
    <property type="match status" value="1"/>
</dbReference>
<evidence type="ECO:0000313" key="2">
    <source>
        <dbReference type="Proteomes" id="UP000199445"/>
    </source>
</evidence>
<accession>A0A1I3U2J9</accession>
<dbReference type="NCBIfam" id="TIGR03011">
    <property type="entry name" value="sulf_tusB_dsrH"/>
    <property type="match status" value="1"/>
</dbReference>
<organism evidence="1 2">
    <name type="scientific">Marinobacter persicus</name>
    <dbReference type="NCBI Taxonomy" id="930118"/>
    <lineage>
        <taxon>Bacteria</taxon>
        <taxon>Pseudomonadati</taxon>
        <taxon>Pseudomonadota</taxon>
        <taxon>Gammaproteobacteria</taxon>
        <taxon>Pseudomonadales</taxon>
        <taxon>Marinobacteraceae</taxon>
        <taxon>Marinobacter</taxon>
    </lineage>
</organism>
<dbReference type="PANTHER" id="PTHR37526">
    <property type="entry name" value="PROTEIN TUSB"/>
    <property type="match status" value="1"/>
</dbReference>
<reference evidence="1 2" key="1">
    <citation type="submission" date="2016-10" db="EMBL/GenBank/DDBJ databases">
        <authorList>
            <person name="de Groot N.N."/>
        </authorList>
    </citation>
    <scope>NUCLEOTIDE SEQUENCE [LARGE SCALE GENOMIC DNA]</scope>
    <source>
        <strain evidence="1 2">IBRC-M 10445</strain>
    </source>
</reference>